<evidence type="ECO:0000313" key="2">
    <source>
        <dbReference type="Proteomes" id="UP001460072"/>
    </source>
</evidence>
<dbReference type="EMBL" id="JBCGDO010000012">
    <property type="protein sequence ID" value="MEM0542909.1"/>
    <property type="molecule type" value="Genomic_DNA"/>
</dbReference>
<dbReference type="Gene3D" id="3.10.450.620">
    <property type="entry name" value="JHP933, nucleotidyltransferase-like core domain"/>
    <property type="match status" value="1"/>
</dbReference>
<dbReference type="RefSeq" id="WP_413789736.1">
    <property type="nucleotide sequence ID" value="NZ_JBCGDO010000012.1"/>
</dbReference>
<organism evidence="1 2">
    <name type="scientific">Flavobacterium aureirubrum</name>
    <dbReference type="NCBI Taxonomy" id="3133147"/>
    <lineage>
        <taxon>Bacteria</taxon>
        <taxon>Pseudomonadati</taxon>
        <taxon>Bacteroidota</taxon>
        <taxon>Flavobacteriia</taxon>
        <taxon>Flavobacteriales</taxon>
        <taxon>Flavobacteriaceae</taxon>
        <taxon>Flavobacterium</taxon>
    </lineage>
</organism>
<gene>
    <name evidence="1" type="ORF">WFZ85_09780</name>
</gene>
<sequence>MNLHLDKNNFEGAIVAAAEYFEIPEIFIEKDYWVTYALHQLFHSDVKDLIVFKGGTSLSKCYNVIQRFSEDIDMVIVKNSTDTGNDLKRKLKEVTTIIDNSILDIVPNHPNTNKKGSLRKIVYSYPKVGVKGKYGEVKR</sequence>
<keyword evidence="1" id="KW-0808">Transferase</keyword>
<dbReference type="Pfam" id="PF08843">
    <property type="entry name" value="AbiEii"/>
    <property type="match status" value="1"/>
</dbReference>
<accession>A0ABU9N5C6</accession>
<dbReference type="GO" id="GO:0016740">
    <property type="term" value="F:transferase activity"/>
    <property type="evidence" value="ECO:0007669"/>
    <property type="project" value="UniProtKB-KW"/>
</dbReference>
<evidence type="ECO:0000313" key="1">
    <source>
        <dbReference type="EMBL" id="MEM0542909.1"/>
    </source>
</evidence>
<dbReference type="InterPro" id="IPR014942">
    <property type="entry name" value="AbiEii"/>
</dbReference>
<name>A0ABU9N5C6_9FLAO</name>
<comment type="caution">
    <text evidence="1">The sequence shown here is derived from an EMBL/GenBank/DDBJ whole genome shotgun (WGS) entry which is preliminary data.</text>
</comment>
<dbReference type="Proteomes" id="UP001460072">
    <property type="component" value="Unassembled WGS sequence"/>
</dbReference>
<reference evidence="1 2" key="1">
    <citation type="submission" date="2024-03" db="EMBL/GenBank/DDBJ databases">
        <title>Two novel species of the genus Flavobacterium exhibiting potentially degradation of complex polysaccharides.</title>
        <authorList>
            <person name="Lian X."/>
        </authorList>
    </citation>
    <scope>NUCLEOTIDE SEQUENCE [LARGE SCALE GENOMIC DNA]</scope>
    <source>
        <strain evidence="2">j3</strain>
    </source>
</reference>
<keyword evidence="2" id="KW-1185">Reference proteome</keyword>
<proteinExistence type="predicted"/>
<protein>
    <submittedName>
        <fullName evidence="1">Nucleotidyl transferase AbiEii/AbiGii toxin family protein</fullName>
    </submittedName>
</protein>